<feature type="compositionally biased region" description="Basic and acidic residues" evidence="2">
    <location>
        <begin position="640"/>
        <end position="649"/>
    </location>
</feature>
<reference evidence="4 5" key="1">
    <citation type="submission" date="2024-06" db="EMBL/GenBank/DDBJ databases">
        <title>Genomic Encyclopedia of Type Strains, Phase IV (KMG-IV): sequencing the most valuable type-strain genomes for metagenomic binning, comparative biology and taxonomic classification.</title>
        <authorList>
            <person name="Goeker M."/>
        </authorList>
    </citation>
    <scope>NUCLEOTIDE SEQUENCE [LARGE SCALE GENOMIC DNA]</scope>
    <source>
        <strain evidence="4 5">DSM 28303</strain>
    </source>
</reference>
<evidence type="ECO:0000313" key="4">
    <source>
        <dbReference type="EMBL" id="MET3558522.1"/>
    </source>
</evidence>
<name>A0ABV2FJ19_9STRE</name>
<feature type="region of interest" description="Disordered" evidence="2">
    <location>
        <begin position="550"/>
        <end position="684"/>
    </location>
</feature>
<keyword evidence="1" id="KW-0175">Coiled coil</keyword>
<evidence type="ECO:0000256" key="3">
    <source>
        <dbReference type="SAM" id="SignalP"/>
    </source>
</evidence>
<organism evidence="4 5">
    <name type="scientific">Streptococcus rupicaprae</name>
    <dbReference type="NCBI Taxonomy" id="759619"/>
    <lineage>
        <taxon>Bacteria</taxon>
        <taxon>Bacillati</taxon>
        <taxon>Bacillota</taxon>
        <taxon>Bacilli</taxon>
        <taxon>Lactobacillales</taxon>
        <taxon>Streptococcaceae</taxon>
        <taxon>Streptococcus</taxon>
    </lineage>
</organism>
<dbReference type="Proteomes" id="UP001549122">
    <property type="component" value="Unassembled WGS sequence"/>
</dbReference>
<dbReference type="EMBL" id="JBEPLO010000018">
    <property type="protein sequence ID" value="MET3558522.1"/>
    <property type="molecule type" value="Genomic_DNA"/>
</dbReference>
<feature type="coiled-coil region" evidence="1">
    <location>
        <begin position="40"/>
        <end position="108"/>
    </location>
</feature>
<keyword evidence="5" id="KW-1185">Reference proteome</keyword>
<feature type="chain" id="PRO_5045139088" description="LPXTG cell wall anchor domain-containing protein" evidence="3">
    <location>
        <begin position="20"/>
        <end position="720"/>
    </location>
</feature>
<protein>
    <recommendedName>
        <fullName evidence="6">LPXTG cell wall anchor domain-containing protein</fullName>
    </recommendedName>
</protein>
<evidence type="ECO:0000256" key="2">
    <source>
        <dbReference type="SAM" id="MobiDB-lite"/>
    </source>
</evidence>
<accession>A0ABV2FJ19</accession>
<feature type="signal peptide" evidence="3">
    <location>
        <begin position="1"/>
        <end position="19"/>
    </location>
</feature>
<evidence type="ECO:0000313" key="5">
    <source>
        <dbReference type="Proteomes" id="UP001549122"/>
    </source>
</evidence>
<evidence type="ECO:0008006" key="6">
    <source>
        <dbReference type="Google" id="ProtNLM"/>
    </source>
</evidence>
<gene>
    <name evidence="4" type="ORF">ABID29_001648</name>
</gene>
<proteinExistence type="predicted"/>
<sequence>MRKSLKHIPILLISASLGIAVPMLSTDFPVNKVYAEEISVAGEQEQRQEAIREVQNKRDEVLDKLRQLTGNEEAKSILDQRFYWLADLNNDSELVAHLNKRLKQLDTELFKISLLEEVYNRLKAYNEQTQSEQRFNFLDLYRGVPYIEQELPRYSFAEVGMLDTELLAQLNWLAVLNDETSLIRYQHSILSRLTTLEASIEEFKPVRDKYNELIRYFNNQPEEVRKQQYHDFMADAVQKLSYTVSYKTSFSPAHAESGYIGEQAEVLNRLNRLEHRIKGQLLTSDQLQRIQAELDQKKADSITKLQTLPHINFKGKPELLDVNDYRYTTVGSSNAQHLPEEITAEEAEAFKANKLENWDKLLYQMTLMSDRLEALNQLNDRYQLGHEYDFTFVTEVHAFEAKPVSPMPSRVLTTDEFIAEHISVSKHYLRDIEKGIHLIGYEPFTDESYLNQLANLADQKLAFWTKKLETEQELVTIYNKIIDKINQLPKEQRHKVWLELIYPKKHRITYLVDAIALESVTDEASLTVERSEILELLTIFESRLDGLLNKSEQQPHQTTPSEDTETASSKQTSPKPQNSSGTNTVNQGNSQSNQGLTSSPTRAESRRTSAIISTDSANLRTNLNQQASSGSTNLGFINPRKGDISDDRQYSSQLSPREISISSSQTEGGQSAQSVLSDAKVSNKKKTLLPKTSEDKSCLIFAGIALLVVSLGLIKPSYRL</sequence>
<keyword evidence="3" id="KW-0732">Signal</keyword>
<feature type="compositionally biased region" description="Polar residues" evidence="2">
    <location>
        <begin position="650"/>
        <end position="676"/>
    </location>
</feature>
<dbReference type="RefSeq" id="WP_354365664.1">
    <property type="nucleotide sequence ID" value="NZ_JBEPLO010000018.1"/>
</dbReference>
<comment type="caution">
    <text evidence="4">The sequence shown here is derived from an EMBL/GenBank/DDBJ whole genome shotgun (WGS) entry which is preliminary data.</text>
</comment>
<evidence type="ECO:0000256" key="1">
    <source>
        <dbReference type="SAM" id="Coils"/>
    </source>
</evidence>
<feature type="compositionally biased region" description="Polar residues" evidence="2">
    <location>
        <begin position="550"/>
        <end position="635"/>
    </location>
</feature>